<comment type="catalytic activity">
    <reaction evidence="9 11">
        <text>ATP + H2O = ADP + phosphate + H(+)</text>
        <dbReference type="Rhea" id="RHEA:13065"/>
        <dbReference type="ChEBI" id="CHEBI:15377"/>
        <dbReference type="ChEBI" id="CHEBI:15378"/>
        <dbReference type="ChEBI" id="CHEBI:30616"/>
        <dbReference type="ChEBI" id="CHEBI:43474"/>
        <dbReference type="ChEBI" id="CHEBI:456216"/>
    </reaction>
</comment>
<dbReference type="GO" id="GO:0003677">
    <property type="term" value="F:DNA binding"/>
    <property type="evidence" value="ECO:0007669"/>
    <property type="project" value="UniProtKB-UniRule"/>
</dbReference>
<dbReference type="InterPro" id="IPR017871">
    <property type="entry name" value="ABC_transporter-like_CS"/>
</dbReference>
<keyword evidence="6 11" id="KW-0067">ATP-binding</keyword>
<dbReference type="GO" id="GO:0005524">
    <property type="term" value="F:ATP binding"/>
    <property type="evidence" value="ECO:0007669"/>
    <property type="project" value="UniProtKB-UniRule"/>
</dbReference>
<evidence type="ECO:0000259" key="13">
    <source>
        <dbReference type="PROSITE" id="PS50893"/>
    </source>
</evidence>
<dbReference type="InterPro" id="IPR003593">
    <property type="entry name" value="AAA+_ATPase"/>
</dbReference>
<evidence type="ECO:0000256" key="11">
    <source>
        <dbReference type="HAMAP-Rule" id="MF_00848"/>
    </source>
</evidence>
<dbReference type="GO" id="GO:0016887">
    <property type="term" value="F:ATP hydrolysis activity"/>
    <property type="evidence" value="ECO:0007669"/>
    <property type="project" value="UniProtKB-UniRule"/>
</dbReference>
<dbReference type="NCBIfam" id="NF008358">
    <property type="entry name" value="PRK11147.1"/>
    <property type="match status" value="1"/>
</dbReference>
<gene>
    <name evidence="11" type="primary">uup</name>
    <name evidence="14" type="ORF">DWG24_08630</name>
    <name evidence="15" type="ORF">FGI21_01460</name>
</gene>
<keyword evidence="11" id="KW-0175">Coiled coil</keyword>
<feature type="coiled-coil region" evidence="11">
    <location>
        <begin position="580"/>
        <end position="641"/>
    </location>
</feature>
<dbReference type="PROSITE" id="PS50893">
    <property type="entry name" value="ABC_TRANSPORTER_2"/>
    <property type="match status" value="2"/>
</dbReference>
<dbReference type="EMBL" id="CP040817">
    <property type="protein sequence ID" value="QYM90626.1"/>
    <property type="molecule type" value="Genomic_DNA"/>
</dbReference>
<feature type="binding site" evidence="11">
    <location>
        <begin position="352"/>
        <end position="359"/>
    </location>
    <ligand>
        <name>ATP</name>
        <dbReference type="ChEBI" id="CHEBI:30616"/>
        <label>2</label>
    </ligand>
</feature>
<evidence type="ECO:0000313" key="17">
    <source>
        <dbReference type="Proteomes" id="UP000824976"/>
    </source>
</evidence>
<evidence type="ECO:0000313" key="16">
    <source>
        <dbReference type="Proteomes" id="UP000500801"/>
    </source>
</evidence>
<dbReference type="Proteomes" id="UP000500801">
    <property type="component" value="Chromosome"/>
</dbReference>
<evidence type="ECO:0000256" key="1">
    <source>
        <dbReference type="ARBA" id="ARBA00022490"/>
    </source>
</evidence>
<dbReference type="FunFam" id="3.40.50.300:FF:000309">
    <property type="entry name" value="ABC transporter ATP-binding protein"/>
    <property type="match status" value="1"/>
</dbReference>
<accession>A0AAE6YYB4</accession>
<keyword evidence="17" id="KW-1185">Reference proteome</keyword>
<dbReference type="Pfam" id="PF12848">
    <property type="entry name" value="ABC_tran_Xtn"/>
    <property type="match status" value="1"/>
</dbReference>
<dbReference type="EC" id="3.6.1.-" evidence="11"/>
<evidence type="ECO:0000256" key="4">
    <source>
        <dbReference type="ARBA" id="ARBA00022763"/>
    </source>
</evidence>
<name>A0AAE6YYB4_9GAMM</name>
<dbReference type="InterPro" id="IPR027417">
    <property type="entry name" value="P-loop_NTPase"/>
</dbReference>
<keyword evidence="3 11" id="KW-0547">Nucleotide-binding</keyword>
<comment type="function">
    <text evidence="11">Probably plays a role in ribosome assembly or function. May be involved in resolution of branched DNA intermediates that result from template switching in postreplication gaps. Binds DNA and has ATPase activity.</text>
</comment>
<dbReference type="InterPro" id="IPR051309">
    <property type="entry name" value="ABCF_ATPase"/>
</dbReference>
<evidence type="ECO:0000256" key="10">
    <source>
        <dbReference type="ARBA" id="ARBA00061478"/>
    </source>
</evidence>
<dbReference type="PANTHER" id="PTHR42855:SF1">
    <property type="entry name" value="ABC TRANSPORTER DOMAIN-CONTAINING PROTEIN"/>
    <property type="match status" value="1"/>
</dbReference>
<dbReference type="HAMAP" id="MF_00848">
    <property type="entry name" value="Uup"/>
    <property type="match status" value="1"/>
</dbReference>
<dbReference type="Gene3D" id="1.10.287.380">
    <property type="entry name" value="Valyl-tRNA synthetase, C-terminal domain"/>
    <property type="match status" value="1"/>
</dbReference>
<dbReference type="Pfam" id="PF00005">
    <property type="entry name" value="ABC_tran"/>
    <property type="match status" value="2"/>
</dbReference>
<evidence type="ECO:0000256" key="7">
    <source>
        <dbReference type="ARBA" id="ARBA00023125"/>
    </source>
</evidence>
<dbReference type="CDD" id="cd03221">
    <property type="entry name" value="ABCF_EF-3"/>
    <property type="match status" value="2"/>
</dbReference>
<dbReference type="FunFam" id="3.40.50.300:FF:000011">
    <property type="entry name" value="Putative ABC transporter ATP-binding component"/>
    <property type="match status" value="1"/>
</dbReference>
<organism evidence="14 16">
    <name type="scientific">Dickeya zeae</name>
    <dbReference type="NCBI Taxonomy" id="204042"/>
    <lineage>
        <taxon>Bacteria</taxon>
        <taxon>Pseudomonadati</taxon>
        <taxon>Pseudomonadota</taxon>
        <taxon>Gammaproteobacteria</taxon>
        <taxon>Enterobacterales</taxon>
        <taxon>Pectobacteriaceae</taxon>
        <taxon>Dickeya</taxon>
    </lineage>
</organism>
<evidence type="ECO:0000256" key="8">
    <source>
        <dbReference type="ARBA" id="ARBA00023204"/>
    </source>
</evidence>
<evidence type="ECO:0000256" key="2">
    <source>
        <dbReference type="ARBA" id="ARBA00022737"/>
    </source>
</evidence>
<dbReference type="PROSITE" id="PS00211">
    <property type="entry name" value="ABC_TRANSPORTER_1"/>
    <property type="match status" value="2"/>
</dbReference>
<feature type="domain" description="ABC transporter" evidence="13">
    <location>
        <begin position="320"/>
        <end position="538"/>
    </location>
</feature>
<evidence type="ECO:0000313" key="14">
    <source>
        <dbReference type="EMBL" id="QIZ50831.1"/>
    </source>
</evidence>
<evidence type="ECO:0000256" key="12">
    <source>
        <dbReference type="SAM" id="MobiDB-lite"/>
    </source>
</evidence>
<keyword evidence="2 11" id="KW-0677">Repeat</keyword>
<evidence type="ECO:0000313" key="15">
    <source>
        <dbReference type="EMBL" id="QYM90626.1"/>
    </source>
</evidence>
<reference evidence="15 17" key="2">
    <citation type="submission" date="2019-06" db="EMBL/GenBank/DDBJ databases">
        <title>Complete genome of Dickeya zeae PL65.</title>
        <authorList>
            <person name="Boluk G."/>
            <person name="Arif M."/>
        </authorList>
    </citation>
    <scope>NUCLEOTIDE SEQUENCE [LARGE SCALE GENOMIC DNA]</scope>
    <source>
        <strain evidence="15 17">PL65</strain>
    </source>
</reference>
<evidence type="ECO:0000256" key="3">
    <source>
        <dbReference type="ARBA" id="ARBA00022741"/>
    </source>
</evidence>
<dbReference type="SUPFAM" id="SSF52540">
    <property type="entry name" value="P-loop containing nucleoside triphosphate hydrolases"/>
    <property type="match status" value="2"/>
</dbReference>
<dbReference type="InterPro" id="IPR037118">
    <property type="entry name" value="Val-tRNA_synth_C_sf"/>
</dbReference>
<dbReference type="InterPro" id="IPR043686">
    <property type="entry name" value="Uup"/>
</dbReference>
<sequence>MSLISLSGAWLSFSDAPLLDNTELHIEDNERVCLVGRNGAGKSTLLKILAKEIPLDDGRLVYEQDLIVARLQQDPPRDIDGTVFDFVAEGVAAQAEYLKAYHAALRLVGEDPSEKNLNQLAKIQDVLDHQGLWKLEDRINEVLDQLGLSADTPLSALSGGWLRKAALGRALVSAPRVLLLDEPTNHLDIDTIDWLEGFLKAFSGSIVFISHDRSFIRNMATRIVDLDRGKMVSWPGDYDKYLLGKEEALRVEDLQNAEFDRKLAQEEVWIRQGIKARRTRNEGRVRALKAMRQERADRREVMGNAKMQVEEAARSGKIVFELEDVQYQVDGKTLVSGFSAQVQRGDKIALVGPNGCGKTTLLKLMLGQLAPTSGRIHCGTKLEVAYFDQHRAELDPERTVMDNLAEGKQEVMVNGRPRHVLGYLQDFLFHPKRAMTPVKALSGGERNRLLLARLFLKPSNLLILDEPTNDLDVETLELLEELLDSYQGTVLLVSHDRQFVDNSVTECWIFEGNGLIGRYVGGYYDAQHQRASSAPLRSAAPVKSAATKENLDSESAQSAPAAQPAKRSGGKLSYNQQRELEQLPQRIEALEGEIANLQQQMNDPAFFSRSHDDTQPVLAALAQAEQQLEVCFERWEALEAQKNG</sequence>
<evidence type="ECO:0000256" key="6">
    <source>
        <dbReference type="ARBA" id="ARBA00022840"/>
    </source>
</evidence>
<comment type="subcellular location">
    <subcellularLocation>
        <location evidence="11">Cytoplasm</location>
    </subcellularLocation>
    <text evidence="11">Associates with ribosomes.</text>
</comment>
<keyword evidence="4 11" id="KW-0227">DNA damage</keyword>
<dbReference type="GO" id="GO:0006281">
    <property type="term" value="P:DNA repair"/>
    <property type="evidence" value="ECO:0007669"/>
    <property type="project" value="UniProtKB-KW"/>
</dbReference>
<dbReference type="GO" id="GO:0005737">
    <property type="term" value="C:cytoplasm"/>
    <property type="evidence" value="ECO:0007669"/>
    <property type="project" value="UniProtKB-SubCell"/>
</dbReference>
<protein>
    <recommendedName>
        <fullName evidence="11">ATP-binding protein Uup</fullName>
        <ecNumber evidence="11">3.6.1.-</ecNumber>
    </recommendedName>
</protein>
<dbReference type="InterPro" id="IPR003439">
    <property type="entry name" value="ABC_transporter-like_ATP-bd"/>
</dbReference>
<reference evidence="14 16" key="1">
    <citation type="submission" date="2018-11" db="EMBL/GenBank/DDBJ databases">
        <title>Complete genome sequence of Dickeya zeae strain CE1 infecting Canna edulis Ker-Gawl. in China.</title>
        <authorList>
            <person name="Zhang J."/>
            <person name="Lin B."/>
            <person name="Shen H."/>
            <person name="Jiang S."/>
            <person name="Pu X."/>
            <person name="Sun D."/>
        </authorList>
    </citation>
    <scope>NUCLEOTIDE SEQUENCE [LARGE SCALE GENOMIC DNA]</scope>
    <source>
        <strain evidence="14 16">CE1</strain>
    </source>
</reference>
<dbReference type="SMART" id="SM00382">
    <property type="entry name" value="AAA"/>
    <property type="match status" value="2"/>
</dbReference>
<dbReference type="Gene3D" id="3.40.50.300">
    <property type="entry name" value="P-loop containing nucleotide triphosphate hydrolases"/>
    <property type="match status" value="2"/>
</dbReference>
<feature type="region of interest" description="Disordered" evidence="12">
    <location>
        <begin position="534"/>
        <end position="571"/>
    </location>
</feature>
<dbReference type="Pfam" id="PF16326">
    <property type="entry name" value="ABC_tran_CTD"/>
    <property type="match status" value="1"/>
</dbReference>
<dbReference type="AlphaFoldDB" id="A0AAE6YYB4"/>
<dbReference type="InterPro" id="IPR032524">
    <property type="entry name" value="ABC_tran_C"/>
</dbReference>
<keyword evidence="1 11" id="KW-0963">Cytoplasm</keyword>
<keyword evidence="5 11" id="KW-0378">Hydrolase</keyword>
<evidence type="ECO:0000256" key="5">
    <source>
        <dbReference type="ARBA" id="ARBA00022801"/>
    </source>
</evidence>
<dbReference type="GO" id="GO:0043022">
    <property type="term" value="F:ribosome binding"/>
    <property type="evidence" value="ECO:0007669"/>
    <property type="project" value="UniProtKB-UniRule"/>
</dbReference>
<feature type="binding site" evidence="11">
    <location>
        <begin position="36"/>
        <end position="43"/>
    </location>
    <ligand>
        <name>ATP</name>
        <dbReference type="ChEBI" id="CHEBI:30616"/>
        <label>1</label>
    </ligand>
</feature>
<comment type="similarity">
    <text evidence="10 11">Belongs to the ABC transporter superfamily. ABCF family. Uup subfamily.</text>
</comment>
<feature type="domain" description="ABC transporter" evidence="13">
    <location>
        <begin position="1"/>
        <end position="253"/>
    </location>
</feature>
<evidence type="ECO:0000256" key="9">
    <source>
        <dbReference type="ARBA" id="ARBA00049360"/>
    </source>
</evidence>
<keyword evidence="7 11" id="KW-0238">DNA-binding</keyword>
<dbReference type="RefSeq" id="WP_168362219.1">
    <property type="nucleotide sequence ID" value="NZ_CP033622.1"/>
</dbReference>
<proteinExistence type="inferred from homology"/>
<feature type="compositionally biased region" description="Low complexity" evidence="12">
    <location>
        <begin position="555"/>
        <end position="565"/>
    </location>
</feature>
<dbReference type="InterPro" id="IPR032781">
    <property type="entry name" value="ABC_tran_Xtn"/>
</dbReference>
<dbReference type="PANTHER" id="PTHR42855">
    <property type="entry name" value="ABC TRANSPORTER ATP-BINDING SUBUNIT"/>
    <property type="match status" value="1"/>
</dbReference>
<dbReference type="Proteomes" id="UP000824976">
    <property type="component" value="Chromosome"/>
</dbReference>
<keyword evidence="8 11" id="KW-0234">DNA repair</keyword>
<dbReference type="EMBL" id="CP033622">
    <property type="protein sequence ID" value="QIZ50831.1"/>
    <property type="molecule type" value="Genomic_DNA"/>
</dbReference>